<dbReference type="AlphaFoldDB" id="A0A7X2D103"/>
<dbReference type="OrthoDB" id="9803969at2"/>
<feature type="domain" description="Glycine radical" evidence="19">
    <location>
        <begin position="645"/>
        <end position="774"/>
    </location>
</feature>
<evidence type="ECO:0000256" key="1">
    <source>
        <dbReference type="ARBA" id="ARBA00004496"/>
    </source>
</evidence>
<comment type="subcellular location">
    <subcellularLocation>
        <location evidence="1 18">Cytoplasm</location>
    </subcellularLocation>
</comment>
<evidence type="ECO:0000256" key="6">
    <source>
        <dbReference type="ARBA" id="ARBA00013897"/>
    </source>
</evidence>
<keyword evidence="8 18" id="KW-0313">Glucose metabolism</keyword>
<evidence type="ECO:0000256" key="14">
    <source>
        <dbReference type="ARBA" id="ARBA00049029"/>
    </source>
</evidence>
<evidence type="ECO:0000313" key="21">
    <source>
        <dbReference type="EMBL" id="MQW38992.1"/>
    </source>
</evidence>
<dbReference type="PANTHER" id="PTHR30191">
    <property type="entry name" value="FORMATE ACETYLTRANSFERASE"/>
    <property type="match status" value="1"/>
</dbReference>
<evidence type="ECO:0000256" key="11">
    <source>
        <dbReference type="ARBA" id="ARBA00023277"/>
    </source>
</evidence>
<sequence length="788" mass="89028">MKTEVTSELFDQAWEGFKGADWRDKASVSRFVQANYTPYDGDESFLEGPTERTLKVKKIIEDTRNHYEEVGFPFDTDVVTSIDKIPAGYVDANDKELELIYGMQNKELYRLNFMPRGGLRVAEKILTEHGLSVDPELHNVLSQTMTSVNDGIFRAYTSGIRKARHAHTVTGLPDAYSRGRIVGVYARLALYGADYLMKEKSREWDAITEINDENIRLKEEIHMQYEALQQVVNFGKLYGLDVTRPAMNVKEAIQWVNIAYMAVCRVINGAATSLGRVPIVLDIYAERDLARGTFTEQEIQEFTDDFVLKLRTMKFARAAAYDELYSGDPTFITTSMAGMGNDGRHRVTKMDYRFLNTLDTIGNAPEPNLTVLWDSKLPYSFKHYAMSMSHKHSSIQYEGVETMAKDGYGEMSCISCCVSPLDPESENARHNIQFFGARVNVLKAMLTGINGGYDDVHKDYKVFDIDGISSEYLEYDEVMENFDKSLNWLTDTYVDAMNIIHYMTDKYNYEAVQMAFLPTRVGINMGFGICGFANTVDSLSAIKYAKVKTLRDENGYVYDYEVEGDFPRYGEDDDRVDDIAKLVMKMYHEKLASHKLYKGAEATVSLLTITSNVAYSKQTGNSPVHKGVFLNEDGTVNKSKLEFFSPGANPSNKAQGGWLQNLRSLAKLDFKDANDGISLTTQVSPRALGKTRDEQVDNLVQILDGYFTPGALIAGTEFAGQHVNLNVMDLKDVYDKIMNGEDVIVRISGYCVNTKYLTPEQKTELTQRVFHEVLSQDEDDEVMHTSNI</sequence>
<dbReference type="InterPro" id="IPR050244">
    <property type="entry name" value="Auton_GlycylRad_Cofactor"/>
</dbReference>
<dbReference type="PROSITE" id="PS51149">
    <property type="entry name" value="GLY_RADICAL_2"/>
    <property type="match status" value="1"/>
</dbReference>
<organism evidence="21 22">
    <name type="scientific">Lactococcus hircilactis</name>
    <dbReference type="NCBI Taxonomy" id="1494462"/>
    <lineage>
        <taxon>Bacteria</taxon>
        <taxon>Bacillati</taxon>
        <taxon>Bacillota</taxon>
        <taxon>Bacilli</taxon>
        <taxon>Lactobacillales</taxon>
        <taxon>Streptococcaceae</taxon>
        <taxon>Lactococcus</taxon>
    </lineage>
</organism>
<evidence type="ECO:0000256" key="3">
    <source>
        <dbReference type="ARBA" id="ARBA00008375"/>
    </source>
</evidence>
<dbReference type="UniPathway" id="UPA00920">
    <property type="reaction ID" value="UER00891"/>
</dbReference>
<dbReference type="Gene3D" id="3.20.70.20">
    <property type="match status" value="1"/>
</dbReference>
<evidence type="ECO:0000256" key="9">
    <source>
        <dbReference type="ARBA" id="ARBA00022679"/>
    </source>
</evidence>
<evidence type="ECO:0000256" key="10">
    <source>
        <dbReference type="ARBA" id="ARBA00022818"/>
    </source>
</evidence>
<keyword evidence="11 18" id="KW-0119">Carbohydrate metabolism</keyword>
<dbReference type="EC" id="2.3.1.54" evidence="5 18"/>
<name>A0A7X2D103_9LACT</name>
<dbReference type="InterPro" id="IPR005949">
    <property type="entry name" value="Form_AcTrfase"/>
</dbReference>
<dbReference type="InterPro" id="IPR019777">
    <property type="entry name" value="Form_AcTrfase_GR_CS"/>
</dbReference>
<dbReference type="EMBL" id="WITJ01000004">
    <property type="protein sequence ID" value="MQW38992.1"/>
    <property type="molecule type" value="Genomic_DNA"/>
</dbReference>
<gene>
    <name evidence="21" type="primary">pflB</name>
    <name evidence="21" type="ORF">GHI93_03365</name>
</gene>
<keyword evidence="12 18" id="KW-0012">Acyltransferase</keyword>
<dbReference type="RefSeq" id="WP_153495604.1">
    <property type="nucleotide sequence ID" value="NZ_CAXYUY010000004.1"/>
</dbReference>
<keyword evidence="9 18" id="KW-0808">Transferase</keyword>
<evidence type="ECO:0000256" key="12">
    <source>
        <dbReference type="ARBA" id="ARBA00023315"/>
    </source>
</evidence>
<evidence type="ECO:0000259" key="20">
    <source>
        <dbReference type="PROSITE" id="PS51554"/>
    </source>
</evidence>
<evidence type="ECO:0000313" key="22">
    <source>
        <dbReference type="Proteomes" id="UP000439550"/>
    </source>
</evidence>
<dbReference type="PROSITE" id="PS00850">
    <property type="entry name" value="GLY_RADICAL_1"/>
    <property type="match status" value="1"/>
</dbReference>
<keyword evidence="10 16" id="KW-0556">Organic radical</keyword>
<dbReference type="NCBIfam" id="TIGR01255">
    <property type="entry name" value="pyr_form_ly_1"/>
    <property type="match status" value="1"/>
</dbReference>
<accession>A0A7X2D103</accession>
<proteinExistence type="inferred from homology"/>
<evidence type="ECO:0000256" key="16">
    <source>
        <dbReference type="PIRSR" id="PIRSR000379-2"/>
    </source>
</evidence>
<reference evidence="21 22" key="1">
    <citation type="submission" date="2019-10" db="EMBL/GenBank/DDBJ databases">
        <authorList>
            <person name="Dong K."/>
        </authorList>
    </citation>
    <scope>NUCLEOTIDE SEQUENCE [LARGE SCALE GENOMIC DNA]</scope>
    <source>
        <strain evidence="21 22">DSM 28960</strain>
    </source>
</reference>
<keyword evidence="7 18" id="KW-0963">Cytoplasm</keyword>
<evidence type="ECO:0000256" key="2">
    <source>
        <dbReference type="ARBA" id="ARBA00004809"/>
    </source>
</evidence>
<feature type="active site" description="S-acetylcysteine intermediate" evidence="15">
    <location>
        <position position="416"/>
    </location>
</feature>
<evidence type="ECO:0000259" key="19">
    <source>
        <dbReference type="PROSITE" id="PS51149"/>
    </source>
</evidence>
<dbReference type="Pfam" id="PF01228">
    <property type="entry name" value="Gly_radical"/>
    <property type="match status" value="1"/>
</dbReference>
<dbReference type="PANTHER" id="PTHR30191:SF8">
    <property type="entry name" value="FORMATE ACETYLTRANSFERASE"/>
    <property type="match status" value="1"/>
</dbReference>
<comment type="caution">
    <text evidence="21">The sequence shown here is derived from an EMBL/GenBank/DDBJ whole genome shotgun (WGS) entry which is preliminary data.</text>
</comment>
<evidence type="ECO:0000256" key="18">
    <source>
        <dbReference type="RuleBase" id="RU368075"/>
    </source>
</evidence>
<comment type="subunit">
    <text evidence="4 18">Homodimer.</text>
</comment>
<dbReference type="InterPro" id="IPR004184">
    <property type="entry name" value="PFL_dom"/>
</dbReference>
<dbReference type="GO" id="GO:0006006">
    <property type="term" value="P:glucose metabolic process"/>
    <property type="evidence" value="ECO:0007669"/>
    <property type="project" value="UniProtKB-UniRule"/>
</dbReference>
<comment type="pathway">
    <text evidence="2 18">Fermentation; pyruvate fermentation; formate from pyruvate: step 1/1.</text>
</comment>
<feature type="domain" description="PFL" evidence="20">
    <location>
        <begin position="8"/>
        <end position="629"/>
    </location>
</feature>
<evidence type="ECO:0000256" key="13">
    <source>
        <dbReference type="ARBA" id="ARBA00031063"/>
    </source>
</evidence>
<dbReference type="PIRSF" id="PIRSF000379">
    <property type="entry name" value="For_Ac_trans_1"/>
    <property type="match status" value="1"/>
</dbReference>
<dbReference type="SUPFAM" id="SSF51998">
    <property type="entry name" value="PFL-like glycyl radical enzymes"/>
    <property type="match status" value="1"/>
</dbReference>
<dbReference type="Proteomes" id="UP000439550">
    <property type="component" value="Unassembled WGS sequence"/>
</dbReference>
<evidence type="ECO:0000256" key="5">
    <source>
        <dbReference type="ARBA" id="ARBA00013214"/>
    </source>
</evidence>
<feature type="modified residue" description="Glycine radical" evidence="16 17">
    <location>
        <position position="749"/>
    </location>
</feature>
<evidence type="ECO:0000256" key="17">
    <source>
        <dbReference type="PROSITE-ProRule" id="PRU00493"/>
    </source>
</evidence>
<dbReference type="Pfam" id="PF02901">
    <property type="entry name" value="PFL-like"/>
    <property type="match status" value="1"/>
</dbReference>
<comment type="catalytic activity">
    <reaction evidence="14 18">
        <text>formate + acetyl-CoA = pyruvate + CoA</text>
        <dbReference type="Rhea" id="RHEA:11844"/>
        <dbReference type="ChEBI" id="CHEBI:15361"/>
        <dbReference type="ChEBI" id="CHEBI:15740"/>
        <dbReference type="ChEBI" id="CHEBI:57287"/>
        <dbReference type="ChEBI" id="CHEBI:57288"/>
        <dbReference type="EC" id="2.3.1.54"/>
    </reaction>
</comment>
<keyword evidence="22" id="KW-1185">Reference proteome</keyword>
<dbReference type="FunFam" id="3.20.70.20:FF:000011">
    <property type="entry name" value="Formate acetyltransferase"/>
    <property type="match status" value="1"/>
</dbReference>
<protein>
    <recommendedName>
        <fullName evidence="6 18">Formate acetyltransferase</fullName>
        <ecNumber evidence="5 18">2.3.1.54</ecNumber>
    </recommendedName>
    <alternativeName>
        <fullName evidence="13 18">Pyruvate formate-lyase</fullName>
    </alternativeName>
</protein>
<dbReference type="GO" id="GO:0008861">
    <property type="term" value="F:formate C-acetyltransferase activity"/>
    <property type="evidence" value="ECO:0007669"/>
    <property type="project" value="UniProtKB-UniRule"/>
</dbReference>
<dbReference type="InterPro" id="IPR001150">
    <property type="entry name" value="Gly_radical"/>
</dbReference>
<dbReference type="PROSITE" id="PS51554">
    <property type="entry name" value="PFL"/>
    <property type="match status" value="1"/>
</dbReference>
<evidence type="ECO:0000256" key="7">
    <source>
        <dbReference type="ARBA" id="ARBA00022490"/>
    </source>
</evidence>
<feature type="active site" description="Cysteine radical intermediate" evidence="15">
    <location>
        <position position="417"/>
    </location>
</feature>
<evidence type="ECO:0000256" key="4">
    <source>
        <dbReference type="ARBA" id="ARBA00011738"/>
    </source>
</evidence>
<comment type="similarity">
    <text evidence="3 18">Belongs to the glycyl radical enzyme (GRE) family. PFL subfamily.</text>
</comment>
<dbReference type="GO" id="GO:0005829">
    <property type="term" value="C:cytosol"/>
    <property type="evidence" value="ECO:0007669"/>
    <property type="project" value="TreeGrafter"/>
</dbReference>
<evidence type="ECO:0000256" key="8">
    <source>
        <dbReference type="ARBA" id="ARBA00022526"/>
    </source>
</evidence>
<evidence type="ECO:0000256" key="15">
    <source>
        <dbReference type="PIRSR" id="PIRSR000379-1"/>
    </source>
</evidence>